<keyword evidence="1" id="KW-1133">Transmembrane helix</keyword>
<dbReference type="AlphaFoldDB" id="A0A7S0JB96"/>
<evidence type="ECO:0000256" key="1">
    <source>
        <dbReference type="SAM" id="Phobius"/>
    </source>
</evidence>
<keyword evidence="2" id="KW-0732">Signal</keyword>
<sequence length="265" mass="27685">MSFRDRITLTLTVVRLVASTSCWYTVHQTLCRPMPMRTSRRSVQPCLSEEDGAGGRGSMFRSVQAAASSIVGGTVVGAATGSIVHAAVDMYTPLLTATSGPLDAITNVADLLIGATSGLALGSLRASEAALLSNGAIRSTFNATVGKLLGAEADAAAGERALESVREGLAKLAGGDWTLRALFFLVGFDQDPAVEKIVEEAQAAQRLGSTRRSMSEIIALVFESTLEARLNDARFLIVTLAMLTILGVDGVLWLLGTAFRGGVAP</sequence>
<evidence type="ECO:0000313" key="3">
    <source>
        <dbReference type="EMBL" id="CAD8546178.1"/>
    </source>
</evidence>
<evidence type="ECO:0000256" key="2">
    <source>
        <dbReference type="SAM" id="SignalP"/>
    </source>
</evidence>
<keyword evidence="1" id="KW-0472">Membrane</keyword>
<protein>
    <submittedName>
        <fullName evidence="3">Uncharacterized protein</fullName>
    </submittedName>
</protein>
<gene>
    <name evidence="3" type="ORF">CLEP1334_LOCUS21468</name>
</gene>
<accession>A0A7S0JB96</accession>
<feature type="chain" id="PRO_5030722405" evidence="2">
    <location>
        <begin position="20"/>
        <end position="265"/>
    </location>
</feature>
<reference evidence="3" key="1">
    <citation type="submission" date="2021-01" db="EMBL/GenBank/DDBJ databases">
        <authorList>
            <person name="Corre E."/>
            <person name="Pelletier E."/>
            <person name="Niang G."/>
            <person name="Scheremetjew M."/>
            <person name="Finn R."/>
            <person name="Kale V."/>
            <person name="Holt S."/>
            <person name="Cochrane G."/>
            <person name="Meng A."/>
            <person name="Brown T."/>
            <person name="Cohen L."/>
        </authorList>
    </citation>
    <scope>NUCLEOTIDE SEQUENCE</scope>
    <source>
        <strain evidence="3">RCC1130</strain>
    </source>
</reference>
<feature type="transmembrane region" description="Helical" evidence="1">
    <location>
        <begin position="235"/>
        <end position="255"/>
    </location>
</feature>
<proteinExistence type="predicted"/>
<keyword evidence="1" id="KW-0812">Transmembrane</keyword>
<dbReference type="EMBL" id="HBER01042600">
    <property type="protein sequence ID" value="CAD8546178.1"/>
    <property type="molecule type" value="Transcribed_RNA"/>
</dbReference>
<organism evidence="3">
    <name type="scientific">Calcidiscus leptoporus</name>
    <dbReference type="NCBI Taxonomy" id="127549"/>
    <lineage>
        <taxon>Eukaryota</taxon>
        <taxon>Haptista</taxon>
        <taxon>Haptophyta</taxon>
        <taxon>Prymnesiophyceae</taxon>
        <taxon>Coccolithales</taxon>
        <taxon>Calcidiscaceae</taxon>
        <taxon>Calcidiscus</taxon>
    </lineage>
</organism>
<feature type="signal peptide" evidence="2">
    <location>
        <begin position="1"/>
        <end position="19"/>
    </location>
</feature>
<name>A0A7S0JB96_9EUKA</name>